<keyword evidence="9" id="KW-0479">Metal-binding</keyword>
<dbReference type="Gene3D" id="3.40.50.880">
    <property type="match status" value="1"/>
</dbReference>
<feature type="binding site" evidence="9">
    <location>
        <position position="132"/>
    </location>
    <ligand>
        <name>Zn(2+)</name>
        <dbReference type="ChEBI" id="CHEBI:29105"/>
    </ligand>
</feature>
<keyword evidence="4 6" id="KW-0378">Hydrolase</keyword>
<dbReference type="PANTHER" id="PTHR36447:SF1">
    <property type="entry name" value="BETA-GALACTOSIDASE GANA"/>
    <property type="match status" value="1"/>
</dbReference>
<dbReference type="Proteomes" id="UP000645217">
    <property type="component" value="Unassembled WGS sequence"/>
</dbReference>
<dbReference type="PIRSF" id="PIRSF001084">
    <property type="entry name" value="B-galactosidase"/>
    <property type="match status" value="1"/>
</dbReference>
<dbReference type="GO" id="GO:0005975">
    <property type="term" value="P:carbohydrate metabolic process"/>
    <property type="evidence" value="ECO:0007669"/>
    <property type="project" value="InterPro"/>
</dbReference>
<accession>A0A917R4Z5</accession>
<keyword evidence="9" id="KW-0862">Zinc</keyword>
<evidence type="ECO:0000256" key="4">
    <source>
        <dbReference type="ARBA" id="ARBA00022801"/>
    </source>
</evidence>
<evidence type="ECO:0000256" key="3">
    <source>
        <dbReference type="ARBA" id="ARBA00012756"/>
    </source>
</evidence>
<dbReference type="AlphaFoldDB" id="A0A917R4Z5"/>
<feature type="binding site" evidence="9">
    <location>
        <position position="175"/>
    </location>
    <ligand>
        <name>Zn(2+)</name>
        <dbReference type="ChEBI" id="CHEBI:29105"/>
    </ligand>
</feature>
<dbReference type="InterPro" id="IPR013780">
    <property type="entry name" value="Glyco_hydro_b"/>
</dbReference>
<keyword evidence="13" id="KW-1185">Reference proteome</keyword>
<comment type="catalytic activity">
    <reaction evidence="1 6">
        <text>Hydrolysis of terminal non-reducing beta-D-galactose residues in beta-D-galactosides.</text>
        <dbReference type="EC" id="3.2.1.23"/>
    </reaction>
</comment>
<feature type="binding site" evidence="8">
    <location>
        <position position="128"/>
    </location>
    <ligand>
        <name>substrate</name>
    </ligand>
</feature>
<dbReference type="InterPro" id="IPR029062">
    <property type="entry name" value="Class_I_gatase-like"/>
</dbReference>
<evidence type="ECO:0000256" key="6">
    <source>
        <dbReference type="PIRNR" id="PIRNR001084"/>
    </source>
</evidence>
<evidence type="ECO:0000256" key="5">
    <source>
        <dbReference type="ARBA" id="ARBA00023295"/>
    </source>
</evidence>
<dbReference type="GO" id="GO:0046872">
    <property type="term" value="F:metal ion binding"/>
    <property type="evidence" value="ECO:0007669"/>
    <property type="project" value="UniProtKB-KW"/>
</dbReference>
<reference evidence="12" key="2">
    <citation type="submission" date="2020-09" db="EMBL/GenBank/DDBJ databases">
        <authorList>
            <person name="Sun Q."/>
            <person name="Ohkuma M."/>
        </authorList>
    </citation>
    <scope>NUCLEOTIDE SEQUENCE</scope>
    <source>
        <strain evidence="12">JCM 13064</strain>
    </source>
</reference>
<evidence type="ECO:0000259" key="10">
    <source>
        <dbReference type="Pfam" id="PF02449"/>
    </source>
</evidence>
<dbReference type="InterPro" id="IPR017853">
    <property type="entry name" value="GH"/>
</dbReference>
<protein>
    <recommendedName>
        <fullName evidence="3 6">Beta-galactosidase</fullName>
        <shortName evidence="6">Beta-gal</shortName>
        <ecNumber evidence="3 6">3.2.1.23</ecNumber>
    </recommendedName>
</protein>
<organism evidence="12 13">
    <name type="scientific">Sphaerisporangium melleum</name>
    <dbReference type="NCBI Taxonomy" id="321316"/>
    <lineage>
        <taxon>Bacteria</taxon>
        <taxon>Bacillati</taxon>
        <taxon>Actinomycetota</taxon>
        <taxon>Actinomycetes</taxon>
        <taxon>Streptosporangiales</taxon>
        <taxon>Streptosporangiaceae</taxon>
        <taxon>Sphaerisporangium</taxon>
    </lineage>
</organism>
<evidence type="ECO:0000313" key="12">
    <source>
        <dbReference type="EMBL" id="GGK89897.1"/>
    </source>
</evidence>
<feature type="active site" description="Proton donor" evidence="7">
    <location>
        <position position="167"/>
    </location>
</feature>
<dbReference type="Pfam" id="PF08532">
    <property type="entry name" value="Glyco_hydro_42M"/>
    <property type="match status" value="1"/>
</dbReference>
<feature type="binding site" evidence="8">
    <location>
        <position position="166"/>
    </location>
    <ligand>
        <name>substrate</name>
    </ligand>
</feature>
<feature type="domain" description="Beta-galactosidase trimerisation" evidence="11">
    <location>
        <begin position="411"/>
        <end position="603"/>
    </location>
</feature>
<dbReference type="EC" id="3.2.1.23" evidence="3 6"/>
<proteinExistence type="inferred from homology"/>
<evidence type="ECO:0000256" key="9">
    <source>
        <dbReference type="PIRSR" id="PIRSR001084-3"/>
    </source>
</evidence>
<evidence type="ECO:0000256" key="7">
    <source>
        <dbReference type="PIRSR" id="PIRSR001084-1"/>
    </source>
</evidence>
<dbReference type="CDD" id="cd03143">
    <property type="entry name" value="A4_beta-galactosidase_middle_domain"/>
    <property type="match status" value="1"/>
</dbReference>
<name>A0A917R4Z5_9ACTN</name>
<dbReference type="GO" id="GO:0009341">
    <property type="term" value="C:beta-galactosidase complex"/>
    <property type="evidence" value="ECO:0007669"/>
    <property type="project" value="InterPro"/>
</dbReference>
<dbReference type="InterPro" id="IPR003476">
    <property type="entry name" value="Glyco_hydro_42"/>
</dbReference>
<feature type="binding site" evidence="8">
    <location>
        <position position="331"/>
    </location>
    <ligand>
        <name>substrate</name>
    </ligand>
</feature>
<evidence type="ECO:0000256" key="8">
    <source>
        <dbReference type="PIRSR" id="PIRSR001084-2"/>
    </source>
</evidence>
<dbReference type="InterPro" id="IPR013529">
    <property type="entry name" value="Glyco_hydro_42_N"/>
</dbReference>
<dbReference type="EMBL" id="BMNT01000018">
    <property type="protein sequence ID" value="GGK89897.1"/>
    <property type="molecule type" value="Genomic_DNA"/>
</dbReference>
<keyword evidence="5 6" id="KW-0326">Glycosidase</keyword>
<comment type="similarity">
    <text evidence="2 6">Belongs to the glycosyl hydrolase 42 family.</text>
</comment>
<feature type="binding site" evidence="9">
    <location>
        <position position="177"/>
    </location>
    <ligand>
        <name>Zn(2+)</name>
        <dbReference type="ChEBI" id="CHEBI:29105"/>
    </ligand>
</feature>
<evidence type="ECO:0000313" key="13">
    <source>
        <dbReference type="Proteomes" id="UP000645217"/>
    </source>
</evidence>
<dbReference type="GO" id="GO:0004565">
    <property type="term" value="F:beta-galactosidase activity"/>
    <property type="evidence" value="ECO:0007669"/>
    <property type="project" value="UniProtKB-EC"/>
</dbReference>
<reference evidence="12" key="1">
    <citation type="journal article" date="2014" name="Int. J. Syst. Evol. Microbiol.">
        <title>Complete genome sequence of Corynebacterium casei LMG S-19264T (=DSM 44701T), isolated from a smear-ripened cheese.</title>
        <authorList>
            <consortium name="US DOE Joint Genome Institute (JGI-PGF)"/>
            <person name="Walter F."/>
            <person name="Albersmeier A."/>
            <person name="Kalinowski J."/>
            <person name="Ruckert C."/>
        </authorList>
    </citation>
    <scope>NUCLEOTIDE SEQUENCE</scope>
    <source>
        <strain evidence="12">JCM 13064</strain>
    </source>
</reference>
<dbReference type="Pfam" id="PF02449">
    <property type="entry name" value="Glyco_hydro_42"/>
    <property type="match status" value="1"/>
</dbReference>
<dbReference type="InterPro" id="IPR013738">
    <property type="entry name" value="Beta_galactosidase_Trimer"/>
</dbReference>
<feature type="domain" description="Glycoside hydrolase family 42 N-terminal" evidence="10">
    <location>
        <begin position="31"/>
        <end position="400"/>
    </location>
</feature>
<evidence type="ECO:0000256" key="2">
    <source>
        <dbReference type="ARBA" id="ARBA00005940"/>
    </source>
</evidence>
<evidence type="ECO:0000256" key="1">
    <source>
        <dbReference type="ARBA" id="ARBA00001412"/>
    </source>
</evidence>
<sequence length="679" mass="74442">MLPGFLTFDYCARSQNGYRGGTMRGIAYGGDYNPEQWPEETHREDLRLMREAGVNLVNIGIFGWVLMEPSPGAYDFGWLDEIVDGLHATGVRVGLGTPTAAPPAWFSRLHPASLPVTREGHRIGVGGRESACPSSPEYREATANLATALAEHYAGHPALSLWHVHNEYGAPLGECYCDTSVLAFRGWLRRAYRDLPALNDAWGTAFWGQRYTDWDEIDVPRVNHTVVNPAQRLDFMRFTSGEHLDCFRLQRDILRRITPSVPVTTNFMSTNCKSMDYWAWAREVDVVSNDHYLQAERPGNHIDLAMSADLTRSLAGGPWMLMEHSTGAVNWQPRNIAKRPGEMRRNSLAHVARGSDSVLFFQWRASRFGAEKFHSAMVPQAGTDSRMWRDVVALGADLAELAEVAGGAVRAEVALVWDWQSWWALELEWRPSADLAFRERMDAYYEALWRSHVTVDFVHPAADLSGYRLVVAPSLYLLTEAAAKNLRGYVEAGGHLFVSCFSGIVDEHDTVHDGPYPGALREVLGLSVEEFHPLREGETVALSSAGSAAEAAGEGRVWSERVRPAGARALWSFAGGPDAGHPAFTRHDLGAGAAWYLATAVADPRAALEGALDAAGVDRPRGVPETLELVRRAGHLFLINHGDEPVTVPGVTGRGVLDGVEYAGGATVPAGGVTVVRES</sequence>
<comment type="caution">
    <text evidence="12">The sequence shown here is derived from an EMBL/GenBank/DDBJ whole genome shotgun (WGS) entry which is preliminary data.</text>
</comment>
<dbReference type="Gene3D" id="3.20.20.80">
    <property type="entry name" value="Glycosidases"/>
    <property type="match status" value="1"/>
</dbReference>
<dbReference type="PANTHER" id="PTHR36447">
    <property type="entry name" value="BETA-GALACTOSIDASE GANA"/>
    <property type="match status" value="1"/>
</dbReference>
<dbReference type="SUPFAM" id="SSF51445">
    <property type="entry name" value="(Trans)glycosidases"/>
    <property type="match status" value="1"/>
</dbReference>
<dbReference type="SUPFAM" id="SSF52317">
    <property type="entry name" value="Class I glutamine amidotransferase-like"/>
    <property type="match status" value="1"/>
</dbReference>
<feature type="active site" description="Nucleophile" evidence="7">
    <location>
        <position position="323"/>
    </location>
</feature>
<evidence type="ECO:0000259" key="11">
    <source>
        <dbReference type="Pfam" id="PF08532"/>
    </source>
</evidence>
<dbReference type="Gene3D" id="2.60.40.1180">
    <property type="entry name" value="Golgi alpha-mannosidase II"/>
    <property type="match status" value="1"/>
</dbReference>
<gene>
    <name evidence="12" type="ORF">GCM10007964_35700</name>
</gene>